<dbReference type="Proteomes" id="UP000449906">
    <property type="component" value="Unassembled WGS sequence"/>
</dbReference>
<name>A0A7J5DQM8_NOCSI</name>
<dbReference type="AlphaFoldDB" id="A0A7J5DQM8"/>
<accession>A0A7J5DQM8</accession>
<proteinExistence type="predicted"/>
<comment type="caution">
    <text evidence="1">The sequence shown here is derived from an EMBL/GenBank/DDBJ whole genome shotgun (WGS) entry which is preliminary data.</text>
</comment>
<protein>
    <submittedName>
        <fullName evidence="1">Uncharacterized protein</fullName>
    </submittedName>
</protein>
<dbReference type="EMBL" id="WBVM01000007">
    <property type="protein sequence ID" value="KAB2806956.1"/>
    <property type="molecule type" value="Genomic_DNA"/>
</dbReference>
<dbReference type="RefSeq" id="WP_151583286.1">
    <property type="nucleotide sequence ID" value="NZ_WBVM01000007.1"/>
</dbReference>
<evidence type="ECO:0000313" key="1">
    <source>
        <dbReference type="EMBL" id="KAB2806956.1"/>
    </source>
</evidence>
<evidence type="ECO:0000313" key="2">
    <source>
        <dbReference type="Proteomes" id="UP000449906"/>
    </source>
</evidence>
<gene>
    <name evidence="1" type="ORF">F9L07_28400</name>
</gene>
<sequence>MSLPIIECTPTGATRAAIEEGWRAHAAATEEHGPSDVWDRQVIDAAIRAFVRQGRPFSTNDFRDLLPEVRTCLISRRLIAAQRAGWIRRVGITPSTLKSTKAALVRVYAPIPGALDD</sequence>
<organism evidence="1 2">
    <name type="scientific">Nocardioides simplex</name>
    <name type="common">Arthrobacter simplex</name>
    <dbReference type="NCBI Taxonomy" id="2045"/>
    <lineage>
        <taxon>Bacteria</taxon>
        <taxon>Bacillati</taxon>
        <taxon>Actinomycetota</taxon>
        <taxon>Actinomycetes</taxon>
        <taxon>Propionibacteriales</taxon>
        <taxon>Nocardioidaceae</taxon>
        <taxon>Pimelobacter</taxon>
    </lineage>
</organism>
<reference evidence="1 2" key="1">
    <citation type="submission" date="2019-09" db="EMBL/GenBank/DDBJ databases">
        <title>Pimelobacter sp. isolated from Paulinella.</title>
        <authorList>
            <person name="Jeong S.E."/>
        </authorList>
    </citation>
    <scope>NUCLEOTIDE SEQUENCE [LARGE SCALE GENOMIC DNA]</scope>
    <source>
        <strain evidence="1 2">Pch-N</strain>
    </source>
</reference>